<dbReference type="AlphaFoldDB" id="A0A318ZA83"/>
<protein>
    <submittedName>
        <fullName evidence="1">Uncharacterized protein</fullName>
    </submittedName>
</protein>
<evidence type="ECO:0000313" key="1">
    <source>
        <dbReference type="EMBL" id="PYH43234.1"/>
    </source>
</evidence>
<dbReference type="EMBL" id="KZ821245">
    <property type="protein sequence ID" value="PYH43234.1"/>
    <property type="molecule type" value="Genomic_DNA"/>
</dbReference>
<dbReference type="Proteomes" id="UP000248349">
    <property type="component" value="Unassembled WGS sequence"/>
</dbReference>
<reference evidence="1 2" key="1">
    <citation type="submission" date="2016-12" db="EMBL/GenBank/DDBJ databases">
        <title>The genomes of Aspergillus section Nigri reveals drivers in fungal speciation.</title>
        <authorList>
            <consortium name="DOE Joint Genome Institute"/>
            <person name="Vesth T.C."/>
            <person name="Nybo J."/>
            <person name="Theobald S."/>
            <person name="Brandl J."/>
            <person name="Frisvad J.C."/>
            <person name="Nielsen K.F."/>
            <person name="Lyhne E.K."/>
            <person name="Kogle M.E."/>
            <person name="Kuo A."/>
            <person name="Riley R."/>
            <person name="Clum A."/>
            <person name="Nolan M."/>
            <person name="Lipzen A."/>
            <person name="Salamov A."/>
            <person name="Henrissat B."/>
            <person name="Wiebenga A."/>
            <person name="De Vries R.P."/>
            <person name="Grigoriev I.V."/>
            <person name="Mortensen U.H."/>
            <person name="Andersen M.R."/>
            <person name="Baker S.E."/>
        </authorList>
    </citation>
    <scope>NUCLEOTIDE SEQUENCE [LARGE SCALE GENOMIC DNA]</scope>
    <source>
        <strain evidence="1 2">JOP 1030-1</strain>
    </source>
</reference>
<dbReference type="GeneID" id="37076735"/>
<gene>
    <name evidence="1" type="ORF">BP01DRAFT_358753</name>
</gene>
<organism evidence="1 2">
    <name type="scientific">Aspergillus saccharolyticus JOP 1030-1</name>
    <dbReference type="NCBI Taxonomy" id="1450539"/>
    <lineage>
        <taxon>Eukaryota</taxon>
        <taxon>Fungi</taxon>
        <taxon>Dikarya</taxon>
        <taxon>Ascomycota</taxon>
        <taxon>Pezizomycotina</taxon>
        <taxon>Eurotiomycetes</taxon>
        <taxon>Eurotiomycetidae</taxon>
        <taxon>Eurotiales</taxon>
        <taxon>Aspergillaceae</taxon>
        <taxon>Aspergillus</taxon>
        <taxon>Aspergillus subgen. Circumdati</taxon>
    </lineage>
</organism>
<sequence length="81" mass="9505">MPGIPRPHIKPRILAWSTRILPEDVHLSRQTRSIDNPSDNTSSLYFHYPSGRWLINEAHQPETYYTNFNVPSLQRTTSRLM</sequence>
<proteinExistence type="predicted"/>
<dbReference type="OrthoDB" id="2906425at2759"/>
<evidence type="ECO:0000313" key="2">
    <source>
        <dbReference type="Proteomes" id="UP000248349"/>
    </source>
</evidence>
<keyword evidence="2" id="KW-1185">Reference proteome</keyword>
<name>A0A318ZA83_9EURO</name>
<dbReference type="RefSeq" id="XP_025429216.1">
    <property type="nucleotide sequence ID" value="XM_025575507.1"/>
</dbReference>
<accession>A0A318ZA83</accession>